<dbReference type="Proteomes" id="UP001523369">
    <property type="component" value="Unassembled WGS sequence"/>
</dbReference>
<dbReference type="PANTHER" id="PTHR19879:SF9">
    <property type="entry name" value="TRANSCRIPTION INITIATION FACTOR TFIID SUBUNIT 5"/>
    <property type="match status" value="1"/>
</dbReference>
<feature type="domain" description="AAA+ ATPase" evidence="2">
    <location>
        <begin position="186"/>
        <end position="389"/>
    </location>
</feature>
<sequence>MTASKARPWRVFLSHTSELEPFVHAAKEAVTRAGHIPVDMRYFAAVDSRPSEVCMAAVESADVYVLIAGSRYGSSVRDRPEVSYTELEFLTAGRAGLPRLAFLLDVPAEPRQQSFRDRVTDSDLTAAKFTDPSSLETRVYQALIELERRHVVPVWSVPPLRGSEVARPALTDALVEAVLAPGAGTVGVTTGLVGAGGFGKTTLARMVAHRVRDDFPGGVAWITVGEDASGPELAATITSAARLFDPAAPEVTDPLAAGASLGRALADRQVLLVIDDVWTSEQVDPFLLGGARTVRLFTTRQRDVLPPVTDQVPVDQMAADEARRMLGAGLPAALVDEALAATGRWPVLLALLAGAVDEGVEAGGEPARELTEILRALRADGITVLDVGDENSRSQAVAGTIEAGLRRLTEDERLRYLELAVFGEDVTIPGEVVARLWAHTGRWAVFRSRRFLARLHKLSLLAAYRRDPDEALLHDVVRAYLRHRTADRRAELDRAVVDAHRSLTPKGWAALPAEERYLWVWLAAHLRGAGLRDELEALLDDPEWLIGKLQYVGAAALEADLSLADRRALATAVRQNAHVLTPMDSPKWLAATLASRIAPGVGLDRLRDSLWAAAGDVYLRPFEPLADRPHPALIRVLPGLAPSAATAVAPDGGWIAFAADDGTIRLRDPITGGIIATLRDTPGDVRELAVAPDSTWLAAGCADGSVWILDTRTGARRGPFEGATGRIAALAVASDGTWLVASGTRDRVPWIWDAGTGAARFALAQPGSADGPPLPGRARCPSLLLDPRGRWIGLLTRSGTVPARAAVSVWDLRTGTGRQLGSPSWHEDVAVAVAPTGDWIATASTDGRIEIWDCEDWTPRTIGDCHEPPGPQIELAVAADGRWLAVRGDNLISVADLRDGRIVAELVVFGGSGGLLFGPDGTWLAATEGESVIVWNTADWSRRNLLTGHAGDVTGLVASGDGGWLASASPGRAIRVWDPAVVGERGDDVGRDNPAWEGDFPPVPASEGLLRRPTTWQKFPRAALLSMSDRSMNTWWNSLLAFGEECTRIVATIPGPGDEWRLISFGDDHVVRLWDDDTEAPLRAFDGQLRTIPEELERTSVAAAADGTWLALAEHSAVHIWDQSTGRRLHTLATPSGQVSGLAATSEGLLCSVGADAIARVWDPARGTLIAAIRFEHPLTGVTALDGRITAEGGGLDYLFEVVGR</sequence>
<dbReference type="Pfam" id="PF13271">
    <property type="entry name" value="DUF4062"/>
    <property type="match status" value="1"/>
</dbReference>
<dbReference type="InterPro" id="IPR002182">
    <property type="entry name" value="NB-ARC"/>
</dbReference>
<feature type="repeat" description="WD" evidence="1">
    <location>
        <begin position="830"/>
        <end position="853"/>
    </location>
</feature>
<dbReference type="InterPro" id="IPR025139">
    <property type="entry name" value="DUF4062"/>
</dbReference>
<protein>
    <submittedName>
        <fullName evidence="3">DUF4062 domain-containing protein</fullName>
    </submittedName>
</protein>
<dbReference type="EMBL" id="JAMYJR010000040">
    <property type="protein sequence ID" value="MCO8275845.1"/>
    <property type="molecule type" value="Genomic_DNA"/>
</dbReference>
<dbReference type="SUPFAM" id="SSF50978">
    <property type="entry name" value="WD40 repeat-like"/>
    <property type="match status" value="2"/>
</dbReference>
<dbReference type="InterPro" id="IPR003593">
    <property type="entry name" value="AAA+_ATPase"/>
</dbReference>
<dbReference type="Gene3D" id="1.25.40.370">
    <property type="match status" value="1"/>
</dbReference>
<dbReference type="InterPro" id="IPR027417">
    <property type="entry name" value="P-loop_NTPase"/>
</dbReference>
<dbReference type="RefSeq" id="WP_253241881.1">
    <property type="nucleotide sequence ID" value="NZ_JAMYJR010000040.1"/>
</dbReference>
<proteinExistence type="predicted"/>
<dbReference type="SUPFAM" id="SSF52540">
    <property type="entry name" value="P-loop containing nucleoside triphosphate hydrolases"/>
    <property type="match status" value="1"/>
</dbReference>
<keyword evidence="4" id="KW-1185">Reference proteome</keyword>
<dbReference type="InterPro" id="IPR015943">
    <property type="entry name" value="WD40/YVTN_repeat-like_dom_sf"/>
</dbReference>
<dbReference type="SMART" id="SM00320">
    <property type="entry name" value="WD40"/>
    <property type="match status" value="7"/>
</dbReference>
<comment type="caution">
    <text evidence="3">The sequence shown here is derived from an EMBL/GenBank/DDBJ whole genome shotgun (WGS) entry which is preliminary data.</text>
</comment>
<dbReference type="InterPro" id="IPR001680">
    <property type="entry name" value="WD40_rpt"/>
</dbReference>
<dbReference type="Gene3D" id="2.130.10.10">
    <property type="entry name" value="YVTN repeat-like/Quinoprotein amine dehydrogenase"/>
    <property type="match status" value="3"/>
</dbReference>
<dbReference type="InterPro" id="IPR036322">
    <property type="entry name" value="WD40_repeat_dom_sf"/>
</dbReference>
<dbReference type="Gene3D" id="1.10.10.10">
    <property type="entry name" value="Winged helix-like DNA-binding domain superfamily/Winged helix DNA-binding domain"/>
    <property type="match status" value="1"/>
</dbReference>
<accession>A0ABT1E0Z9</accession>
<feature type="repeat" description="WD" evidence="1">
    <location>
        <begin position="946"/>
        <end position="978"/>
    </location>
</feature>
<dbReference type="PROSITE" id="PS50294">
    <property type="entry name" value="WD_REPEATS_REGION"/>
    <property type="match status" value="1"/>
</dbReference>
<evidence type="ECO:0000313" key="3">
    <source>
        <dbReference type="EMBL" id="MCO8275845.1"/>
    </source>
</evidence>
<evidence type="ECO:0000259" key="2">
    <source>
        <dbReference type="SMART" id="SM00382"/>
    </source>
</evidence>
<dbReference type="SMART" id="SM00382">
    <property type="entry name" value="AAA"/>
    <property type="match status" value="1"/>
</dbReference>
<reference evidence="3 4" key="1">
    <citation type="submission" date="2022-06" db="EMBL/GenBank/DDBJ databases">
        <title>New Species of the Genus Actinoplanes, ActinopZanes ferrugineus.</title>
        <authorList>
            <person name="Ding P."/>
        </authorList>
    </citation>
    <scope>NUCLEOTIDE SEQUENCE [LARGE SCALE GENOMIC DNA]</scope>
    <source>
        <strain evidence="3 4">TRM88003</strain>
    </source>
</reference>
<dbReference type="Gene3D" id="3.40.50.300">
    <property type="entry name" value="P-loop containing nucleotide triphosphate hydrolases"/>
    <property type="match status" value="1"/>
</dbReference>
<dbReference type="Pfam" id="PF00400">
    <property type="entry name" value="WD40"/>
    <property type="match status" value="4"/>
</dbReference>
<dbReference type="PANTHER" id="PTHR19879">
    <property type="entry name" value="TRANSCRIPTION INITIATION FACTOR TFIID"/>
    <property type="match status" value="1"/>
</dbReference>
<gene>
    <name evidence="3" type="ORF">M1L60_35225</name>
</gene>
<dbReference type="PRINTS" id="PR00364">
    <property type="entry name" value="DISEASERSIST"/>
</dbReference>
<keyword evidence="1" id="KW-0853">WD repeat</keyword>
<evidence type="ECO:0000313" key="4">
    <source>
        <dbReference type="Proteomes" id="UP001523369"/>
    </source>
</evidence>
<dbReference type="Pfam" id="PF00931">
    <property type="entry name" value="NB-ARC"/>
    <property type="match status" value="1"/>
</dbReference>
<name>A0ABT1E0Z9_9ACTN</name>
<organism evidence="3 4">
    <name type="scientific">Paractinoplanes aksuensis</name>
    <dbReference type="NCBI Taxonomy" id="2939490"/>
    <lineage>
        <taxon>Bacteria</taxon>
        <taxon>Bacillati</taxon>
        <taxon>Actinomycetota</taxon>
        <taxon>Actinomycetes</taxon>
        <taxon>Micromonosporales</taxon>
        <taxon>Micromonosporaceae</taxon>
        <taxon>Paractinoplanes</taxon>
    </lineage>
</organism>
<dbReference type="PROSITE" id="PS50082">
    <property type="entry name" value="WD_REPEATS_2"/>
    <property type="match status" value="2"/>
</dbReference>
<dbReference type="InterPro" id="IPR036388">
    <property type="entry name" value="WH-like_DNA-bd_sf"/>
</dbReference>
<evidence type="ECO:0000256" key="1">
    <source>
        <dbReference type="PROSITE-ProRule" id="PRU00221"/>
    </source>
</evidence>